<feature type="transmembrane region" description="Helical" evidence="5">
    <location>
        <begin position="166"/>
        <end position="185"/>
    </location>
</feature>
<keyword evidence="3 5" id="KW-1133">Transmembrane helix</keyword>
<organism evidence="6">
    <name type="scientific">Schizaphis graminum</name>
    <name type="common">Green bug aphid</name>
    <dbReference type="NCBI Taxonomy" id="13262"/>
    <lineage>
        <taxon>Eukaryota</taxon>
        <taxon>Metazoa</taxon>
        <taxon>Ecdysozoa</taxon>
        <taxon>Arthropoda</taxon>
        <taxon>Hexapoda</taxon>
        <taxon>Insecta</taxon>
        <taxon>Pterygota</taxon>
        <taxon>Neoptera</taxon>
        <taxon>Paraneoptera</taxon>
        <taxon>Hemiptera</taxon>
        <taxon>Sternorrhyncha</taxon>
        <taxon>Aphidomorpha</taxon>
        <taxon>Aphidoidea</taxon>
        <taxon>Aphididae</taxon>
        <taxon>Aphidini</taxon>
        <taxon>Schizaphis</taxon>
    </lineage>
</organism>
<feature type="transmembrane region" description="Helical" evidence="5">
    <location>
        <begin position="88"/>
        <end position="106"/>
    </location>
</feature>
<feature type="transmembrane region" description="Helical" evidence="5">
    <location>
        <begin position="143"/>
        <end position="160"/>
    </location>
</feature>
<evidence type="ECO:0000313" key="6">
    <source>
        <dbReference type="EMBL" id="MBY14683.1"/>
    </source>
</evidence>
<dbReference type="EMBL" id="GGMR01002064">
    <property type="protein sequence ID" value="MBY14683.1"/>
    <property type="molecule type" value="Transcribed_RNA"/>
</dbReference>
<feature type="transmembrane region" description="Helical" evidence="5">
    <location>
        <begin position="112"/>
        <end position="131"/>
    </location>
</feature>
<sequence length="186" mass="21525">MNKVKPRKAMVSEDKLENFSPKRKKHGLHVSKAVPSTIGDRLNIAILLFLYTLQGVPLGLSAAIPIIMQKKHITYKEQAQFSFSTWPFSLKLLWAPIVDSIFWPKFGRRKTWLVPVQYLIGFFLLFLAMNINDWLVFTENPNTTFLTLMFFCLNFLAATQDIAVDGWALTMLRKLVFTCLLIFIFF</sequence>
<dbReference type="GO" id="GO:0016020">
    <property type="term" value="C:membrane"/>
    <property type="evidence" value="ECO:0007669"/>
    <property type="project" value="UniProtKB-SubCell"/>
</dbReference>
<dbReference type="AlphaFoldDB" id="A0A2S2NBV7"/>
<dbReference type="InterPro" id="IPR004752">
    <property type="entry name" value="AmpG_permease/AT-1"/>
</dbReference>
<feature type="transmembrane region" description="Helical" evidence="5">
    <location>
        <begin position="44"/>
        <end position="67"/>
    </location>
</feature>
<proteinExistence type="predicted"/>
<protein>
    <submittedName>
        <fullName evidence="6">Acetyl-coenzyme A transporter 1</fullName>
    </submittedName>
</protein>
<gene>
    <name evidence="6" type="primary">SLC33A1_10</name>
    <name evidence="6" type="ORF">g.14837</name>
</gene>
<evidence type="ECO:0000256" key="5">
    <source>
        <dbReference type="SAM" id="Phobius"/>
    </source>
</evidence>
<name>A0A2S2NBV7_SCHGA</name>
<dbReference type="Pfam" id="PF13000">
    <property type="entry name" value="Acatn"/>
    <property type="match status" value="1"/>
</dbReference>
<evidence type="ECO:0000256" key="2">
    <source>
        <dbReference type="ARBA" id="ARBA00022692"/>
    </source>
</evidence>
<dbReference type="PANTHER" id="PTHR12778">
    <property type="entry name" value="SOLUTE CARRIER FAMILY 33 ACETYL-COA TRANSPORTER -RELATED"/>
    <property type="match status" value="1"/>
</dbReference>
<dbReference type="InterPro" id="IPR024371">
    <property type="entry name" value="AcetylCoA_trans_1-like"/>
</dbReference>
<dbReference type="PANTHER" id="PTHR12778:SF9">
    <property type="entry name" value="ACETYL-COENZYME A TRANSPORTER 1"/>
    <property type="match status" value="1"/>
</dbReference>
<reference evidence="6" key="1">
    <citation type="submission" date="2018-04" db="EMBL/GenBank/DDBJ databases">
        <title>Transcriptome of Schizaphis graminum biotype I.</title>
        <authorList>
            <person name="Scully E.D."/>
            <person name="Geib S.M."/>
            <person name="Palmer N.A."/>
            <person name="Koch K."/>
            <person name="Bradshaw J."/>
            <person name="Heng-Moss T."/>
            <person name="Sarath G."/>
        </authorList>
    </citation>
    <scope>NUCLEOTIDE SEQUENCE</scope>
</reference>
<evidence type="ECO:0000256" key="1">
    <source>
        <dbReference type="ARBA" id="ARBA00004141"/>
    </source>
</evidence>
<evidence type="ECO:0000256" key="3">
    <source>
        <dbReference type="ARBA" id="ARBA00022989"/>
    </source>
</evidence>
<evidence type="ECO:0000256" key="4">
    <source>
        <dbReference type="ARBA" id="ARBA00023136"/>
    </source>
</evidence>
<comment type="subcellular location">
    <subcellularLocation>
        <location evidence="1">Membrane</location>
        <topology evidence="1">Multi-pass membrane protein</topology>
    </subcellularLocation>
</comment>
<dbReference type="GO" id="GO:0008521">
    <property type="term" value="F:acetyl-CoA transmembrane transporter activity"/>
    <property type="evidence" value="ECO:0007669"/>
    <property type="project" value="InterPro"/>
</dbReference>
<keyword evidence="2 5" id="KW-0812">Transmembrane</keyword>
<accession>A0A2S2NBV7</accession>
<dbReference type="GO" id="GO:0035348">
    <property type="term" value="P:acetyl-CoA transmembrane transport"/>
    <property type="evidence" value="ECO:0007669"/>
    <property type="project" value="InterPro"/>
</dbReference>
<keyword evidence="4 5" id="KW-0472">Membrane</keyword>